<proteinExistence type="predicted"/>
<organism evidence="2 3">
    <name type="scientific">Bittarella massiliensis</name>
    <name type="common">ex Durand et al. 2017</name>
    <dbReference type="NCBI Taxonomy" id="1720313"/>
    <lineage>
        <taxon>Bacteria</taxon>
        <taxon>Bacillati</taxon>
        <taxon>Bacillota</taxon>
        <taxon>Clostridia</taxon>
        <taxon>Eubacteriales</taxon>
        <taxon>Oscillospiraceae</taxon>
        <taxon>Bittarella (ex Durand et al. 2017)</taxon>
    </lineage>
</organism>
<dbReference type="AlphaFoldDB" id="A0AAW5KFR8"/>
<evidence type="ECO:0000256" key="1">
    <source>
        <dbReference type="SAM" id="Phobius"/>
    </source>
</evidence>
<dbReference type="Proteomes" id="UP001205063">
    <property type="component" value="Unassembled WGS sequence"/>
</dbReference>
<dbReference type="PROSITE" id="PS00409">
    <property type="entry name" value="PROKAR_NTER_METHYL"/>
    <property type="match status" value="1"/>
</dbReference>
<protein>
    <submittedName>
        <fullName evidence="2">Prepilin-type N-terminal cleavage/methylation domain-containing protein</fullName>
    </submittedName>
</protein>
<dbReference type="EMBL" id="JANGAB010000002">
    <property type="protein sequence ID" value="MCQ4948784.1"/>
    <property type="molecule type" value="Genomic_DNA"/>
</dbReference>
<sequence length="169" mass="19021">MKVQQLLRRKRAQKGFTLVEVIVVLVILAILAALLIPSMVKWIDKSRWAEAESRMNLVRKAVVSTAVEAYASDKFTPADIKDRTVDVVNGEGTLVSPPGALQDYFVSHLKEYLGEDLTLKDFWVWGQYNQDGTVYSLDIFYYLKGSNNPLPALHYHEDASGSSLTREEA</sequence>
<name>A0AAW5KFR8_9FIRM</name>
<dbReference type="Gene3D" id="3.30.700.10">
    <property type="entry name" value="Glycoprotein, Type 4 Pilin"/>
    <property type="match status" value="1"/>
</dbReference>
<comment type="caution">
    <text evidence="2">The sequence shown here is derived from an EMBL/GenBank/DDBJ whole genome shotgun (WGS) entry which is preliminary data.</text>
</comment>
<dbReference type="InterPro" id="IPR012902">
    <property type="entry name" value="N_methyl_site"/>
</dbReference>
<keyword evidence="1" id="KW-0812">Transmembrane</keyword>
<dbReference type="Pfam" id="PF07963">
    <property type="entry name" value="N_methyl"/>
    <property type="match status" value="1"/>
</dbReference>
<gene>
    <name evidence="2" type="ORF">NE646_03735</name>
</gene>
<accession>A0AAW5KFR8</accession>
<dbReference type="NCBIfam" id="TIGR02532">
    <property type="entry name" value="IV_pilin_GFxxxE"/>
    <property type="match status" value="1"/>
</dbReference>
<reference evidence="2" key="1">
    <citation type="submission" date="2022-06" db="EMBL/GenBank/DDBJ databases">
        <title>Isolation of gut microbiota from human fecal samples.</title>
        <authorList>
            <person name="Pamer E.G."/>
            <person name="Barat B."/>
            <person name="Waligurski E."/>
            <person name="Medina S."/>
            <person name="Paddock L."/>
            <person name="Mostad J."/>
        </authorList>
    </citation>
    <scope>NUCLEOTIDE SEQUENCE</scope>
    <source>
        <strain evidence="2">DFI.7.96</strain>
    </source>
</reference>
<evidence type="ECO:0000313" key="2">
    <source>
        <dbReference type="EMBL" id="MCQ4948784.1"/>
    </source>
</evidence>
<feature type="transmembrane region" description="Helical" evidence="1">
    <location>
        <begin position="21"/>
        <end position="40"/>
    </location>
</feature>
<keyword evidence="1" id="KW-0472">Membrane</keyword>
<dbReference type="RefSeq" id="WP_185915279.1">
    <property type="nucleotide sequence ID" value="NZ_JACMSD010000002.1"/>
</dbReference>
<dbReference type="InterPro" id="IPR045584">
    <property type="entry name" value="Pilin-like"/>
</dbReference>
<keyword evidence="1" id="KW-1133">Transmembrane helix</keyword>
<evidence type="ECO:0000313" key="3">
    <source>
        <dbReference type="Proteomes" id="UP001205063"/>
    </source>
</evidence>
<dbReference type="SUPFAM" id="SSF54523">
    <property type="entry name" value="Pili subunits"/>
    <property type="match status" value="1"/>
</dbReference>